<dbReference type="GO" id="GO:0009654">
    <property type="term" value="C:photosystem II oxygen evolving complex"/>
    <property type="evidence" value="ECO:0007669"/>
    <property type="project" value="InterPro"/>
</dbReference>
<dbReference type="InterPro" id="IPR002683">
    <property type="entry name" value="PsbP_C"/>
</dbReference>
<dbReference type="OrthoDB" id="2020701at2759"/>
<dbReference type="OMA" id="HVYEFEY"/>
<keyword evidence="4" id="KW-1185">Reference proteome</keyword>
<evidence type="ECO:0000313" key="3">
    <source>
        <dbReference type="EMBL" id="GAQ85893.1"/>
    </source>
</evidence>
<feature type="compositionally biased region" description="Polar residues" evidence="1">
    <location>
        <begin position="108"/>
        <end position="117"/>
    </location>
</feature>
<dbReference type="Proteomes" id="UP000054558">
    <property type="component" value="Unassembled WGS sequence"/>
</dbReference>
<dbReference type="SUPFAM" id="SSF55724">
    <property type="entry name" value="Mog1p/PsbP-like"/>
    <property type="match status" value="1"/>
</dbReference>
<accession>A0A1Y1I5X6</accession>
<dbReference type="EMBL" id="DF237209">
    <property type="protein sequence ID" value="GAQ85893.1"/>
    <property type="molecule type" value="Genomic_DNA"/>
</dbReference>
<feature type="region of interest" description="Disordered" evidence="1">
    <location>
        <begin position="93"/>
        <end position="117"/>
    </location>
</feature>
<name>A0A1Y1I5X6_KLENI</name>
<protein>
    <submittedName>
        <fullName evidence="3">PsbP family protein</fullName>
    </submittedName>
</protein>
<dbReference type="Gene3D" id="3.40.1000.10">
    <property type="entry name" value="Mog1/PsbP, alpha/beta/alpha sandwich"/>
    <property type="match status" value="1"/>
</dbReference>
<dbReference type="AlphaFoldDB" id="A0A1Y1I5X6"/>
<dbReference type="PANTHER" id="PTHR31407:SF3">
    <property type="entry name" value="PSBP DOMAIN-CONTAINING PROTEIN 2, CHLOROPLASTIC"/>
    <property type="match status" value="1"/>
</dbReference>
<evidence type="ECO:0000256" key="1">
    <source>
        <dbReference type="SAM" id="MobiDB-lite"/>
    </source>
</evidence>
<dbReference type="Pfam" id="PF01789">
    <property type="entry name" value="PsbP"/>
    <property type="match status" value="1"/>
</dbReference>
<organism evidence="3 4">
    <name type="scientific">Klebsormidium nitens</name>
    <name type="common">Green alga</name>
    <name type="synonym">Ulothrix nitens</name>
    <dbReference type="NCBI Taxonomy" id="105231"/>
    <lineage>
        <taxon>Eukaryota</taxon>
        <taxon>Viridiplantae</taxon>
        <taxon>Streptophyta</taxon>
        <taxon>Klebsormidiophyceae</taxon>
        <taxon>Klebsormidiales</taxon>
        <taxon>Klebsormidiaceae</taxon>
        <taxon>Klebsormidium</taxon>
    </lineage>
</organism>
<dbReference type="STRING" id="105231.A0A1Y1I5X6"/>
<dbReference type="GO" id="GO:0048564">
    <property type="term" value="P:photosystem I assembly"/>
    <property type="evidence" value="ECO:0000318"/>
    <property type="project" value="GO_Central"/>
</dbReference>
<gene>
    <name evidence="3" type="ORF">KFL_002600010</name>
</gene>
<sequence>MSSALCHQSWHRLAPCCHQLELQTGAAPRKSSFETSIAIPRVGEIGSARCLRDLANGRQARCRAPKAMPSHSDMPDLRHTAVQNVGLHKEIVSSESPKRINAADQHQYVASSSESQQPKADVSALPALTRRTAGLLGLAIPLLLSGSGTALAEETPATTDSELVLVPYEDKKEGFSVSRPQGWEIVEKAGATLLIEDPRNRKNSIGVVVNPVRIDSLTEFGDAETVGENVLVAERKKGSTNSATMLRIDRKTARTAGAPLYTLEYALDSSRGGKRTLTAVTVVRKKLFILNITYPDSPEKPAPLPLADALHQVLDSFDVSK</sequence>
<dbReference type="InterPro" id="IPR016123">
    <property type="entry name" value="Mog1/PsbP_a/b/a-sand"/>
</dbReference>
<evidence type="ECO:0000259" key="2">
    <source>
        <dbReference type="Pfam" id="PF01789"/>
    </source>
</evidence>
<dbReference type="GO" id="GO:0005509">
    <property type="term" value="F:calcium ion binding"/>
    <property type="evidence" value="ECO:0007669"/>
    <property type="project" value="InterPro"/>
</dbReference>
<dbReference type="GO" id="GO:0009535">
    <property type="term" value="C:chloroplast thylakoid membrane"/>
    <property type="evidence" value="ECO:0000318"/>
    <property type="project" value="GO_Central"/>
</dbReference>
<dbReference type="GO" id="GO:0019898">
    <property type="term" value="C:extrinsic component of membrane"/>
    <property type="evidence" value="ECO:0007669"/>
    <property type="project" value="InterPro"/>
</dbReference>
<feature type="domain" description="PsbP C-terminal" evidence="2">
    <location>
        <begin position="166"/>
        <end position="319"/>
    </location>
</feature>
<reference evidence="3 4" key="1">
    <citation type="journal article" date="2014" name="Nat. Commun.">
        <title>Klebsormidium flaccidum genome reveals primary factors for plant terrestrial adaptation.</title>
        <authorList>
            <person name="Hori K."/>
            <person name="Maruyama F."/>
            <person name="Fujisawa T."/>
            <person name="Togashi T."/>
            <person name="Yamamoto N."/>
            <person name="Seo M."/>
            <person name="Sato S."/>
            <person name="Yamada T."/>
            <person name="Mori H."/>
            <person name="Tajima N."/>
            <person name="Moriyama T."/>
            <person name="Ikeuchi M."/>
            <person name="Watanabe M."/>
            <person name="Wada H."/>
            <person name="Kobayashi K."/>
            <person name="Saito M."/>
            <person name="Masuda T."/>
            <person name="Sasaki-Sekimoto Y."/>
            <person name="Mashiguchi K."/>
            <person name="Awai K."/>
            <person name="Shimojima M."/>
            <person name="Masuda S."/>
            <person name="Iwai M."/>
            <person name="Nobusawa T."/>
            <person name="Narise T."/>
            <person name="Kondo S."/>
            <person name="Saito H."/>
            <person name="Sato R."/>
            <person name="Murakawa M."/>
            <person name="Ihara Y."/>
            <person name="Oshima-Yamada Y."/>
            <person name="Ohtaka K."/>
            <person name="Satoh M."/>
            <person name="Sonobe K."/>
            <person name="Ishii M."/>
            <person name="Ohtani R."/>
            <person name="Kanamori-Sato M."/>
            <person name="Honoki R."/>
            <person name="Miyazaki D."/>
            <person name="Mochizuki H."/>
            <person name="Umetsu J."/>
            <person name="Higashi K."/>
            <person name="Shibata D."/>
            <person name="Kamiya Y."/>
            <person name="Sato N."/>
            <person name="Nakamura Y."/>
            <person name="Tabata S."/>
            <person name="Ida S."/>
            <person name="Kurokawa K."/>
            <person name="Ohta H."/>
        </authorList>
    </citation>
    <scope>NUCLEOTIDE SEQUENCE [LARGE SCALE GENOMIC DNA]</scope>
    <source>
        <strain evidence="3 4">NIES-2285</strain>
    </source>
</reference>
<evidence type="ECO:0000313" key="4">
    <source>
        <dbReference type="Proteomes" id="UP000054558"/>
    </source>
</evidence>
<proteinExistence type="predicted"/>
<dbReference type="PANTHER" id="PTHR31407">
    <property type="match status" value="1"/>
</dbReference>